<keyword evidence="2" id="KW-1185">Reference proteome</keyword>
<evidence type="ECO:0000313" key="2">
    <source>
        <dbReference type="Proteomes" id="UP001518976"/>
    </source>
</evidence>
<organism evidence="1 2">
    <name type="scientific">Streptomyces spirodelae</name>
    <dbReference type="NCBI Taxonomy" id="2812904"/>
    <lineage>
        <taxon>Bacteria</taxon>
        <taxon>Bacillati</taxon>
        <taxon>Actinomycetota</taxon>
        <taxon>Actinomycetes</taxon>
        <taxon>Kitasatosporales</taxon>
        <taxon>Streptomycetaceae</taxon>
        <taxon>Streptomyces</taxon>
    </lineage>
</organism>
<comment type="caution">
    <text evidence="1">The sequence shown here is derived from an EMBL/GenBank/DDBJ whole genome shotgun (WGS) entry which is preliminary data.</text>
</comment>
<gene>
    <name evidence="1" type="ORF">JW592_18545</name>
</gene>
<protein>
    <submittedName>
        <fullName evidence="1">Uncharacterized protein</fullName>
    </submittedName>
</protein>
<proteinExistence type="predicted"/>
<evidence type="ECO:0000313" key="1">
    <source>
        <dbReference type="EMBL" id="MBO8187444.1"/>
    </source>
</evidence>
<sequence>MSIPRQSNGRPLTFYTLDLDAAVAYARKALAEGLNVEITDRDLRDTKTYRSFQRSPVLVKYWGVTVTEGTSAMGYRSASAHQIIEALESSSPLEYGAIHADDLVEFCRDYYRSAEDVTAPK</sequence>
<reference evidence="1 2" key="1">
    <citation type="submission" date="2021-02" db="EMBL/GenBank/DDBJ databases">
        <title>Streptomyces spirodelae sp. nov., isolated from duckweed.</title>
        <authorList>
            <person name="Saimee Y."/>
            <person name="Duangmal K."/>
        </authorList>
    </citation>
    <scope>NUCLEOTIDE SEQUENCE [LARGE SCALE GENOMIC DNA]</scope>
    <source>
        <strain evidence="1 2">DW4-2</strain>
    </source>
</reference>
<dbReference type="RefSeq" id="WP_209266241.1">
    <property type="nucleotide sequence ID" value="NZ_JAFFZN010000016.1"/>
</dbReference>
<name>A0ABS3WWC6_9ACTN</name>
<dbReference type="Proteomes" id="UP001518976">
    <property type="component" value="Unassembled WGS sequence"/>
</dbReference>
<accession>A0ABS3WWC6</accession>
<dbReference type="EMBL" id="JAFFZN010000016">
    <property type="protein sequence ID" value="MBO8187444.1"/>
    <property type="molecule type" value="Genomic_DNA"/>
</dbReference>